<feature type="compositionally biased region" description="Low complexity" evidence="1">
    <location>
        <begin position="1"/>
        <end position="42"/>
    </location>
</feature>
<evidence type="ECO:0000313" key="3">
    <source>
        <dbReference type="Proteomes" id="UP000028878"/>
    </source>
</evidence>
<feature type="region of interest" description="Disordered" evidence="1">
    <location>
        <begin position="1"/>
        <end position="159"/>
    </location>
</feature>
<organism evidence="2 3">
    <name type="scientific">Hydrogenophaga intermedia</name>
    <dbReference type="NCBI Taxonomy" id="65786"/>
    <lineage>
        <taxon>Bacteria</taxon>
        <taxon>Pseudomonadati</taxon>
        <taxon>Pseudomonadota</taxon>
        <taxon>Betaproteobacteria</taxon>
        <taxon>Burkholderiales</taxon>
        <taxon>Comamonadaceae</taxon>
        <taxon>Hydrogenophaga</taxon>
    </lineage>
</organism>
<dbReference type="RefSeq" id="WP_009517443.1">
    <property type="nucleotide sequence ID" value="NZ_CCAE010000036.1"/>
</dbReference>
<feature type="compositionally biased region" description="Acidic residues" evidence="1">
    <location>
        <begin position="130"/>
        <end position="146"/>
    </location>
</feature>
<dbReference type="EMBL" id="CCAE010000036">
    <property type="protein sequence ID" value="CDN89155.1"/>
    <property type="molecule type" value="Genomic_DNA"/>
</dbReference>
<accession>A0A1L1PV09</accession>
<protein>
    <submittedName>
        <fullName evidence="2">Uncharacterized protein</fullName>
    </submittedName>
</protein>
<evidence type="ECO:0000256" key="1">
    <source>
        <dbReference type="SAM" id="MobiDB-lite"/>
    </source>
</evidence>
<name>A0A1L1PV09_HYDIT</name>
<dbReference type="AlphaFoldDB" id="A0A1L1PV09"/>
<proteinExistence type="predicted"/>
<sequence>MARSSIQGASPAPAQPAGRDTASLGPGDSSDSGSDMMGIADSAGGDPSAPADFSPDEQRPALLPPDALDSSTDATGTGESRSAGGDGGKDDGWDIGTDRVISPEGTEATDEDEDPDLAFTDEVKAQDPPAGDEDEGEGGVNEDDDATPPSSSAPIERKP</sequence>
<evidence type="ECO:0000313" key="2">
    <source>
        <dbReference type="EMBL" id="CDN89155.1"/>
    </source>
</evidence>
<keyword evidence="3" id="KW-1185">Reference proteome</keyword>
<gene>
    <name evidence="2" type="ORF">BN948_03592</name>
</gene>
<feature type="compositionally biased region" description="Acidic residues" evidence="1">
    <location>
        <begin position="107"/>
        <end position="116"/>
    </location>
</feature>
<feature type="compositionally biased region" description="Polar residues" evidence="1">
    <location>
        <begin position="69"/>
        <end position="80"/>
    </location>
</feature>
<dbReference type="Proteomes" id="UP000028878">
    <property type="component" value="Unassembled WGS sequence"/>
</dbReference>
<reference evidence="3" key="1">
    <citation type="submission" date="2014-11" db="EMBL/GenBank/DDBJ databases">
        <title>Draft genome sequence of Hydrogenophaga intermedia S1.</title>
        <authorList>
            <person name="Gan H.M."/>
            <person name="Chew T.H."/>
            <person name="Stolz A."/>
        </authorList>
    </citation>
    <scope>NUCLEOTIDE SEQUENCE [LARGE SCALE GENOMIC DNA]</scope>
    <source>
        <strain evidence="3">S1</strain>
    </source>
</reference>